<reference evidence="1" key="1">
    <citation type="submission" date="2021-05" db="EMBL/GenBank/DDBJ databases">
        <authorList>
            <person name="Scholz U."/>
            <person name="Mascher M."/>
            <person name="Fiebig A."/>
        </authorList>
    </citation>
    <scope>NUCLEOTIDE SEQUENCE [LARGE SCALE GENOMIC DNA]</scope>
</reference>
<reference evidence="1" key="2">
    <citation type="submission" date="2025-09" db="UniProtKB">
        <authorList>
            <consortium name="EnsemblPlants"/>
        </authorList>
    </citation>
    <scope>IDENTIFICATION</scope>
</reference>
<keyword evidence="2" id="KW-1185">Reference proteome</keyword>
<evidence type="ECO:0000313" key="1">
    <source>
        <dbReference type="EnsemblPlants" id="AVESA.00010b.r2.1DG0188070.1.CDS"/>
    </source>
</evidence>
<protein>
    <submittedName>
        <fullName evidence="1">Uncharacterized protein</fullName>
    </submittedName>
</protein>
<proteinExistence type="predicted"/>
<evidence type="ECO:0000313" key="2">
    <source>
        <dbReference type="Proteomes" id="UP001732700"/>
    </source>
</evidence>
<sequence length="185" mass="19707">MASGGCAPASTSGSAGGGIAGTKTVSASLWWDSFVALSDDLDRAAASPSAAISDALAERIKGHHAWLRGSVSMFGKPNDASRTALDVSQVAVGEHRLAVKHDLKEAALHVSKSLKLDEVQSYILVKRSSESTPTTHDADTEEFLRLVCSLSLISIRSQKMFLFVISRSLVLAVRDNLSVVHYAVW</sequence>
<organism evidence="1 2">
    <name type="scientific">Avena sativa</name>
    <name type="common">Oat</name>
    <dbReference type="NCBI Taxonomy" id="4498"/>
    <lineage>
        <taxon>Eukaryota</taxon>
        <taxon>Viridiplantae</taxon>
        <taxon>Streptophyta</taxon>
        <taxon>Embryophyta</taxon>
        <taxon>Tracheophyta</taxon>
        <taxon>Spermatophyta</taxon>
        <taxon>Magnoliopsida</taxon>
        <taxon>Liliopsida</taxon>
        <taxon>Poales</taxon>
        <taxon>Poaceae</taxon>
        <taxon>BOP clade</taxon>
        <taxon>Pooideae</taxon>
        <taxon>Poodae</taxon>
        <taxon>Poeae</taxon>
        <taxon>Poeae Chloroplast Group 1 (Aveneae type)</taxon>
        <taxon>Aveninae</taxon>
        <taxon>Avena</taxon>
    </lineage>
</organism>
<name>A0ACD5U5S3_AVESA</name>
<dbReference type="EnsemblPlants" id="AVESA.00010b.r2.1DG0188070.1">
    <property type="protein sequence ID" value="AVESA.00010b.r2.1DG0188070.1.CDS"/>
    <property type="gene ID" value="AVESA.00010b.r2.1DG0188070"/>
</dbReference>
<accession>A0ACD5U5S3</accession>
<dbReference type="Proteomes" id="UP001732700">
    <property type="component" value="Chromosome 1D"/>
</dbReference>